<keyword evidence="9" id="KW-1185">Reference proteome</keyword>
<dbReference type="Gene3D" id="1.20.1250.20">
    <property type="entry name" value="MFS general substrate transporter like domains"/>
    <property type="match status" value="1"/>
</dbReference>
<dbReference type="InterPro" id="IPR011701">
    <property type="entry name" value="MFS"/>
</dbReference>
<dbReference type="PANTHER" id="PTHR23531:SF1">
    <property type="entry name" value="QUINOLENE RESISTANCE PROTEIN NORA"/>
    <property type="match status" value="1"/>
</dbReference>
<feature type="transmembrane region" description="Helical" evidence="6">
    <location>
        <begin position="76"/>
        <end position="96"/>
    </location>
</feature>
<protein>
    <submittedName>
        <fullName evidence="8">MFS family permease</fullName>
    </submittedName>
</protein>
<dbReference type="NCBIfam" id="NF009048">
    <property type="entry name" value="PRK12382.1"/>
    <property type="match status" value="1"/>
</dbReference>
<dbReference type="Proteomes" id="UP001239167">
    <property type="component" value="Unassembled WGS sequence"/>
</dbReference>
<evidence type="ECO:0000313" key="8">
    <source>
        <dbReference type="EMBL" id="MDQ0205025.1"/>
    </source>
</evidence>
<evidence type="ECO:0000256" key="3">
    <source>
        <dbReference type="ARBA" id="ARBA00022692"/>
    </source>
</evidence>
<feature type="transmembrane region" description="Helical" evidence="6">
    <location>
        <begin position="336"/>
        <end position="357"/>
    </location>
</feature>
<feature type="transmembrane region" description="Helical" evidence="6">
    <location>
        <begin position="142"/>
        <end position="162"/>
    </location>
</feature>
<evidence type="ECO:0000256" key="5">
    <source>
        <dbReference type="ARBA" id="ARBA00023136"/>
    </source>
</evidence>
<feature type="transmembrane region" description="Helical" evidence="6">
    <location>
        <begin position="208"/>
        <end position="238"/>
    </location>
</feature>
<feature type="transmembrane region" description="Helical" evidence="6">
    <location>
        <begin position="363"/>
        <end position="385"/>
    </location>
</feature>
<keyword evidence="2" id="KW-0813">Transport</keyword>
<evidence type="ECO:0000256" key="2">
    <source>
        <dbReference type="ARBA" id="ARBA00022448"/>
    </source>
</evidence>
<feature type="transmembrane region" description="Helical" evidence="6">
    <location>
        <begin position="12"/>
        <end position="35"/>
    </location>
</feature>
<dbReference type="Pfam" id="PF07690">
    <property type="entry name" value="MFS_1"/>
    <property type="match status" value="1"/>
</dbReference>
<dbReference type="InterPro" id="IPR036259">
    <property type="entry name" value="MFS_trans_sf"/>
</dbReference>
<comment type="subcellular location">
    <subcellularLocation>
        <location evidence="1">Cell membrane</location>
        <topology evidence="1">Multi-pass membrane protein</topology>
    </subcellularLocation>
</comment>
<dbReference type="SUPFAM" id="SSF103473">
    <property type="entry name" value="MFS general substrate transporter"/>
    <property type="match status" value="1"/>
</dbReference>
<dbReference type="NCBIfam" id="NF003477">
    <property type="entry name" value="PRK05122.1"/>
    <property type="match status" value="1"/>
</dbReference>
<keyword evidence="3 6" id="KW-0812">Transmembrane</keyword>
<evidence type="ECO:0000256" key="6">
    <source>
        <dbReference type="SAM" id="Phobius"/>
    </source>
</evidence>
<feature type="transmembrane region" description="Helical" evidence="6">
    <location>
        <begin position="301"/>
        <end position="324"/>
    </location>
</feature>
<dbReference type="RefSeq" id="WP_196603831.1">
    <property type="nucleotide sequence ID" value="NZ_CP116940.1"/>
</dbReference>
<proteinExistence type="predicted"/>
<dbReference type="InterPro" id="IPR020846">
    <property type="entry name" value="MFS_dom"/>
</dbReference>
<evidence type="ECO:0000259" key="7">
    <source>
        <dbReference type="PROSITE" id="PS50850"/>
    </source>
</evidence>
<organism evidence="8 9">
    <name type="scientific">Pectinatus haikarae</name>
    <dbReference type="NCBI Taxonomy" id="349096"/>
    <lineage>
        <taxon>Bacteria</taxon>
        <taxon>Bacillati</taxon>
        <taxon>Bacillota</taxon>
        <taxon>Negativicutes</taxon>
        <taxon>Selenomonadales</taxon>
        <taxon>Selenomonadaceae</taxon>
        <taxon>Pectinatus</taxon>
    </lineage>
</organism>
<comment type="caution">
    <text evidence="8">The sequence shown here is derived from an EMBL/GenBank/DDBJ whole genome shotgun (WGS) entry which is preliminary data.</text>
</comment>
<evidence type="ECO:0000256" key="4">
    <source>
        <dbReference type="ARBA" id="ARBA00022989"/>
    </source>
</evidence>
<feature type="transmembrane region" description="Helical" evidence="6">
    <location>
        <begin position="244"/>
        <end position="265"/>
    </location>
</feature>
<dbReference type="InterPro" id="IPR052714">
    <property type="entry name" value="MFS_Exporter"/>
</dbReference>
<evidence type="ECO:0000256" key="1">
    <source>
        <dbReference type="ARBA" id="ARBA00004651"/>
    </source>
</evidence>
<accession>A0ABT9YB09</accession>
<gene>
    <name evidence="8" type="ORF">J2S01_002762</name>
</gene>
<reference evidence="8 9" key="1">
    <citation type="submission" date="2023-07" db="EMBL/GenBank/DDBJ databases">
        <title>Genomic Encyclopedia of Type Strains, Phase IV (KMG-IV): sequencing the most valuable type-strain genomes for metagenomic binning, comparative biology and taxonomic classification.</title>
        <authorList>
            <person name="Goeker M."/>
        </authorList>
    </citation>
    <scope>NUCLEOTIDE SEQUENCE [LARGE SCALE GENOMIC DNA]</scope>
    <source>
        <strain evidence="8 9">DSM 16980</strain>
    </source>
</reference>
<dbReference type="EMBL" id="JAUSUE010000026">
    <property type="protein sequence ID" value="MDQ0205025.1"/>
    <property type="molecule type" value="Genomic_DNA"/>
</dbReference>
<feature type="domain" description="Major facilitator superfamily (MFS) profile" evidence="7">
    <location>
        <begin position="9"/>
        <end position="388"/>
    </location>
</feature>
<keyword evidence="5 6" id="KW-0472">Membrane</keyword>
<dbReference type="PROSITE" id="PS50850">
    <property type="entry name" value="MFS"/>
    <property type="match status" value="1"/>
</dbReference>
<name>A0ABT9YB09_9FIRM</name>
<feature type="transmembrane region" description="Helical" evidence="6">
    <location>
        <begin position="41"/>
        <end position="64"/>
    </location>
</feature>
<evidence type="ECO:0000313" key="9">
    <source>
        <dbReference type="Proteomes" id="UP001239167"/>
    </source>
</evidence>
<dbReference type="PANTHER" id="PTHR23531">
    <property type="entry name" value="QUINOLENE RESISTANCE PROTEIN NORA"/>
    <property type="match status" value="1"/>
</dbReference>
<keyword evidence="4 6" id="KW-1133">Transmembrane helix</keyword>
<feature type="transmembrane region" description="Helical" evidence="6">
    <location>
        <begin position="168"/>
        <end position="188"/>
    </location>
</feature>
<sequence length="392" mass="42012">MLKISLKQNLIKLGIAFFFTYSSVAIALPVVSIFVKESLNLSNWLGGFAVGVSFISTIFSRKYAGNFADNKSSKKCFILGFIIYMFAALICMGASISNLGVIVSFMILIVGRLLLGIGESMSTVGITGWHLLQLGPEHSGKILAVMGMAMYGAFVLGGPMGLALYKAFGFNAVMAVSFIMPIIGIMLFRTAPEIKPQKFTNRTKKSFWGLLSLIWKQGVTITLQGIGFAVLGAFISLYFQNQGWPYAGAGLSLFGLGFVISRILFGSLPDKKGGVKVALASLIVEALGQGLLWMAPHYALALLGALLTGLGCSMIYPAMGVEVIKKVSPAQRSTAFGGFSMFQDIAYAFSAPIGGVIADRFGYSSIFLLGFIAAITGIAIVCSMIEYKYNEY</sequence>